<reference evidence="1" key="1">
    <citation type="submission" date="2021-02" db="EMBL/GenBank/DDBJ databases">
        <authorList>
            <consortium name="DOE Joint Genome Institute"/>
            <person name="Ahrendt S."/>
            <person name="Looney B.P."/>
            <person name="Miyauchi S."/>
            <person name="Morin E."/>
            <person name="Drula E."/>
            <person name="Courty P.E."/>
            <person name="Chicoki N."/>
            <person name="Fauchery L."/>
            <person name="Kohler A."/>
            <person name="Kuo A."/>
            <person name="Labutti K."/>
            <person name="Pangilinan J."/>
            <person name="Lipzen A."/>
            <person name="Riley R."/>
            <person name="Andreopoulos W."/>
            <person name="He G."/>
            <person name="Johnson J."/>
            <person name="Barry K.W."/>
            <person name="Grigoriev I.V."/>
            <person name="Nagy L."/>
            <person name="Hibbett D."/>
            <person name="Henrissat B."/>
            <person name="Matheny P.B."/>
            <person name="Labbe J."/>
            <person name="Martin F."/>
        </authorList>
    </citation>
    <scope>NUCLEOTIDE SEQUENCE</scope>
    <source>
        <strain evidence="1">EC-137</strain>
    </source>
</reference>
<proteinExistence type="predicted"/>
<sequence length="1243" mass="134534">MANSFSRRLKNVKLKRSRPYHTTLADPPDDPPASDSAAPVHAALADNSDTDPAPFAFKPLQLANLVDPKSFESLEEMGGISGLLLGLGTHRTRGLGGAVGPLACDDQDKKSVTFAPSEESTVPDAAVTHLHHGAASQPSSDAFSASFDDRKRIFGLNVVPVRPRKTIWRLMWTALSEKVLVLLSIAAVVSLALGFFQDFGPVQRTPGKPPIDWVEGVAIVVAIVVAVSVDSLTNWQKERQFHILNAKKEERLVKVIRDRVERQINIHDVVVGDVALLEPGEIIPCDGIFLSGHNVRCDESTATGESDVIKKISYEDYIDIRDRKRQGTGHLEAPGISLLGHTDCFLVSGSKVLEGVGSYVVIAVGTRSFSGRIMIALRGEDEATPLQCKLNRLADTIALAGIIAGSALFFGLLVRFLVEIVRNESSMTPSERGIAFVNILILAVTLVVASVPEGLPLAITLALAFATRRMTYENLLVRVLGSCETMANATVVCTDKTGTLTQNDMAVVAGVVGLHSKFVRDLKQNPTRANLIPSESRALELADLNAVLDPSLRALLNDSIAINSTAFEDVDPDTGIPAFVGNKTETALLKMARDLGWRDYKAVREAAEVLQVIPFSSERKAMGVVVRLPGGRARFFLKGASEILAALCVRYAASRGVSQDTPEIATEVLSASDRDGILDDITLYASQTLRTITLCYRDFKSWPPIDALADNEVPYEVLAQDLTLVAIAAIEDPLRPGVRRAVADCNRAGVQVKMCTGDNVLTAKSIAQQCGIYTVGGIVMEGPHFRSLSDPVRRQIIPRLQVLARSSPEDKRLLVNTLKELDEVVGVTGDGTNDGPALKAAHVGFSMGIAGTEVAKEASNIILMDDNFASIVKAIMWGRAVNDAVCKFLQFQVSVNVIAVIVTLVSGIASSNEGSVLSAVQLLWINIIMDTFAALALATDPASPALLDRKPTKQSAPLFSVDMIKQIVGQSIYQCIVILIFHFLGPVVLGFEAGDKRVSTLVFNAFVFAQIFNSFNCRRLDRKLNVFEGLQRNPYFICITFIEICAQILIIFFGGAVFSVARIGGREWGISLVLGIMTIPVGALVRLVPNEPCERLFTGFRLYRPPSLLPTTSENAKESGLRFAFDKVQDDIGTFRTVRGGRSRISLLFARLSRRPREEGNSIVYVRPLPGRTPNDSSLCRSGLLTMVPSLLGAQIIGSNWSARTSGAEESDGGVGKMFEVHPDTPRDDIVFKLLGGVHMQTS</sequence>
<keyword evidence="2" id="KW-1185">Reference proteome</keyword>
<accession>A0ACB8QPH8</accession>
<evidence type="ECO:0000313" key="2">
    <source>
        <dbReference type="Proteomes" id="UP000814128"/>
    </source>
</evidence>
<dbReference type="Proteomes" id="UP000814128">
    <property type="component" value="Unassembled WGS sequence"/>
</dbReference>
<organism evidence="1 2">
    <name type="scientific">Vararia minispora EC-137</name>
    <dbReference type="NCBI Taxonomy" id="1314806"/>
    <lineage>
        <taxon>Eukaryota</taxon>
        <taxon>Fungi</taxon>
        <taxon>Dikarya</taxon>
        <taxon>Basidiomycota</taxon>
        <taxon>Agaricomycotina</taxon>
        <taxon>Agaricomycetes</taxon>
        <taxon>Russulales</taxon>
        <taxon>Lachnocladiaceae</taxon>
        <taxon>Vararia</taxon>
    </lineage>
</organism>
<evidence type="ECO:0000313" key="1">
    <source>
        <dbReference type="EMBL" id="KAI0033543.1"/>
    </source>
</evidence>
<reference evidence="1" key="2">
    <citation type="journal article" date="2022" name="New Phytol.">
        <title>Evolutionary transition to the ectomycorrhizal habit in the genomes of a hyperdiverse lineage of mushroom-forming fungi.</title>
        <authorList>
            <person name="Looney B."/>
            <person name="Miyauchi S."/>
            <person name="Morin E."/>
            <person name="Drula E."/>
            <person name="Courty P.E."/>
            <person name="Kohler A."/>
            <person name="Kuo A."/>
            <person name="LaButti K."/>
            <person name="Pangilinan J."/>
            <person name="Lipzen A."/>
            <person name="Riley R."/>
            <person name="Andreopoulos W."/>
            <person name="He G."/>
            <person name="Johnson J."/>
            <person name="Nolan M."/>
            <person name="Tritt A."/>
            <person name="Barry K.W."/>
            <person name="Grigoriev I.V."/>
            <person name="Nagy L.G."/>
            <person name="Hibbett D."/>
            <person name="Henrissat B."/>
            <person name="Matheny P.B."/>
            <person name="Labbe J."/>
            <person name="Martin F.M."/>
        </authorList>
    </citation>
    <scope>NUCLEOTIDE SEQUENCE</scope>
    <source>
        <strain evidence="1">EC-137</strain>
    </source>
</reference>
<comment type="caution">
    <text evidence="1">The sequence shown here is derived from an EMBL/GenBank/DDBJ whole genome shotgun (WGS) entry which is preliminary data.</text>
</comment>
<gene>
    <name evidence="1" type="ORF">K488DRAFT_47506</name>
</gene>
<protein>
    <submittedName>
        <fullName evidence="1">Uncharacterized protein</fullName>
    </submittedName>
</protein>
<name>A0ACB8QPH8_9AGAM</name>
<dbReference type="EMBL" id="MU273517">
    <property type="protein sequence ID" value="KAI0033543.1"/>
    <property type="molecule type" value="Genomic_DNA"/>
</dbReference>